<dbReference type="EMBL" id="PDUG01000005">
    <property type="protein sequence ID" value="PIC22887.1"/>
    <property type="molecule type" value="Genomic_DNA"/>
</dbReference>
<name>A0A2G5T6I7_9PELO</name>
<dbReference type="Proteomes" id="UP000230233">
    <property type="component" value="Chromosome V"/>
</dbReference>
<evidence type="ECO:0000256" key="2">
    <source>
        <dbReference type="SAM" id="MobiDB-lite"/>
    </source>
</evidence>
<keyword evidence="5" id="KW-1185">Reference proteome</keyword>
<reference evidence="5" key="1">
    <citation type="submission" date="2017-10" db="EMBL/GenBank/DDBJ databases">
        <title>Rapid genome shrinkage in a self-fertile nematode reveals novel sperm competition proteins.</title>
        <authorList>
            <person name="Yin D."/>
            <person name="Schwarz E.M."/>
            <person name="Thomas C.G."/>
            <person name="Felde R.L."/>
            <person name="Korf I.F."/>
            <person name="Cutter A.D."/>
            <person name="Schartner C.M."/>
            <person name="Ralston E.J."/>
            <person name="Meyer B.J."/>
            <person name="Haag E.S."/>
        </authorList>
    </citation>
    <scope>NUCLEOTIDE SEQUENCE [LARGE SCALE GENOMIC DNA]</scope>
    <source>
        <strain evidence="5">JU1422</strain>
    </source>
</reference>
<dbReference type="PANTHER" id="PTHR21566:SF6">
    <property type="entry name" value="TRANSMEMBRANE PROTEIN"/>
    <property type="match status" value="1"/>
</dbReference>
<evidence type="ECO:0000313" key="5">
    <source>
        <dbReference type="Proteomes" id="UP000230233"/>
    </source>
</evidence>
<dbReference type="OrthoDB" id="5877453at2759"/>
<organism evidence="4 5">
    <name type="scientific">Caenorhabditis nigoni</name>
    <dbReference type="NCBI Taxonomy" id="1611254"/>
    <lineage>
        <taxon>Eukaryota</taxon>
        <taxon>Metazoa</taxon>
        <taxon>Ecdysozoa</taxon>
        <taxon>Nematoda</taxon>
        <taxon>Chromadorea</taxon>
        <taxon>Rhabditida</taxon>
        <taxon>Rhabditina</taxon>
        <taxon>Rhabditomorpha</taxon>
        <taxon>Rhabditoidea</taxon>
        <taxon>Rhabditidae</taxon>
        <taxon>Peloderinae</taxon>
        <taxon>Caenorhabditis</taxon>
    </lineage>
</organism>
<feature type="compositionally biased region" description="Basic and acidic residues" evidence="2">
    <location>
        <begin position="43"/>
        <end position="56"/>
    </location>
</feature>
<accession>A0A2G5T6I7</accession>
<evidence type="ECO:0000313" key="4">
    <source>
        <dbReference type="EMBL" id="PIC22887.1"/>
    </source>
</evidence>
<dbReference type="Pfam" id="PF05218">
    <property type="entry name" value="DUF713"/>
    <property type="match status" value="1"/>
</dbReference>
<keyword evidence="3" id="KW-0812">Transmembrane</keyword>
<feature type="transmembrane region" description="Helical" evidence="3">
    <location>
        <begin position="253"/>
        <end position="273"/>
    </location>
</feature>
<dbReference type="PANTHER" id="PTHR21566">
    <property type="entry name" value="CILIA- AND FLAGELLA-ASSOCIATED PROTEIN 251-LIKE-RELATED-RELATED"/>
    <property type="match status" value="1"/>
</dbReference>
<keyword evidence="1" id="KW-0175">Coiled coil</keyword>
<comment type="caution">
    <text evidence="4">The sequence shown here is derived from an EMBL/GenBank/DDBJ whole genome shotgun (WGS) entry which is preliminary data.</text>
</comment>
<keyword evidence="3" id="KW-0472">Membrane</keyword>
<gene>
    <name evidence="4" type="primary">Cni-ZC196.5</name>
    <name evidence="4" type="synonym">Cnig_chr_V.g16790</name>
    <name evidence="4" type="ORF">B9Z55_016790</name>
</gene>
<feature type="compositionally biased region" description="Polar residues" evidence="2">
    <location>
        <begin position="158"/>
        <end position="172"/>
    </location>
</feature>
<evidence type="ECO:0000256" key="1">
    <source>
        <dbReference type="SAM" id="Coils"/>
    </source>
</evidence>
<protein>
    <submittedName>
        <fullName evidence="4">Uncharacterized protein</fullName>
    </submittedName>
</protein>
<dbReference type="AlphaFoldDB" id="A0A2G5T6I7"/>
<keyword evidence="3" id="KW-1133">Transmembrane helix</keyword>
<evidence type="ECO:0000256" key="3">
    <source>
        <dbReference type="SAM" id="Phobius"/>
    </source>
</evidence>
<feature type="coiled-coil region" evidence="1">
    <location>
        <begin position="344"/>
        <end position="453"/>
    </location>
</feature>
<feature type="compositionally biased region" description="Polar residues" evidence="2">
    <location>
        <begin position="76"/>
        <end position="110"/>
    </location>
</feature>
<dbReference type="InterPro" id="IPR007883">
    <property type="entry name" value="DUF713"/>
</dbReference>
<sequence length="641" mass="74268">MFFLDLSMARKNKKTKNKREAGAKMGKNNVKEMPSKTTTTTVRPDRKQMGKVKTEAPKNVLNDPQRRKQQFAYGNRNINSNQKPQNSQTNLNTPKTSRRSNQQNPANKNVPNFLKSQSPPKKPGPSTQQNPVIRNGPSQNRKSVQSQGKLKPTPPSQVKPNGSRAGGSSTKRPTPEGTAYRNLGDILKTTHNQPSHQAKTLIDPKETYIKAITNNPNVDTLLNSTTGEPITTTTTLDIAENLKRIILNNQQSVIVAVVLVFLMGCICIAWRWLKRLFPCRWKFGRKRKQISEGSDRTRDEEERQRLLSITVPPIYPDRNIFGDVLTSLTESSIVDNNEPQREWSKTLEDDLKEFEESLKIQTETDVEENTRRNEKLRKLQEEIKKIESNIAKMKEDDESPSYSLFGVFGETDRRQEEFQRQLDEQNRIFEEQLKKMREERAKKEKAAEEELNRMRYETQQSIAAFLACIQLRLRFEEKEDEWSTSLKRLRQPLISLKNSYYDLQNEMKYFDPNDEFSNLQSECRFFAKKIEDAQNMLIVAFDNLDQMSKDFADRIFIRMIMKACSEQGVICHSIGVTLVEFLKSKNPTIHMKVLDRVVSRLDPHSIPTTDTLKRNAPFATNSDYIEIRKIPQPEEWLRYMN</sequence>
<feature type="compositionally biased region" description="Low complexity" evidence="2">
    <location>
        <begin position="115"/>
        <end position="129"/>
    </location>
</feature>
<proteinExistence type="predicted"/>
<feature type="region of interest" description="Disordered" evidence="2">
    <location>
        <begin position="1"/>
        <end position="180"/>
    </location>
</feature>
<feature type="compositionally biased region" description="Polar residues" evidence="2">
    <location>
        <begin position="130"/>
        <end position="148"/>
    </location>
</feature>